<organism evidence="7">
    <name type="scientific">hydrothermal vent metagenome</name>
    <dbReference type="NCBI Taxonomy" id="652676"/>
    <lineage>
        <taxon>unclassified sequences</taxon>
        <taxon>metagenomes</taxon>
        <taxon>ecological metagenomes</taxon>
    </lineage>
</organism>
<dbReference type="CDD" id="cd08411">
    <property type="entry name" value="PBP2_OxyR"/>
    <property type="match status" value="1"/>
</dbReference>
<dbReference type="EMBL" id="UOEQ01000087">
    <property type="protein sequence ID" value="VAW16079.1"/>
    <property type="molecule type" value="Genomic_DNA"/>
</dbReference>
<dbReference type="Gene3D" id="1.10.10.10">
    <property type="entry name" value="Winged helix-like DNA-binding domain superfamily/Winged helix DNA-binding domain"/>
    <property type="match status" value="1"/>
</dbReference>
<dbReference type="AlphaFoldDB" id="A0A3B0TV29"/>
<dbReference type="Pfam" id="PF00126">
    <property type="entry name" value="HTH_1"/>
    <property type="match status" value="1"/>
</dbReference>
<evidence type="ECO:0000256" key="4">
    <source>
        <dbReference type="ARBA" id="ARBA00023159"/>
    </source>
</evidence>
<dbReference type="SUPFAM" id="SSF53850">
    <property type="entry name" value="Periplasmic binding protein-like II"/>
    <property type="match status" value="1"/>
</dbReference>
<dbReference type="PANTHER" id="PTHR30346:SF26">
    <property type="entry name" value="HYDROGEN PEROXIDE-INDUCIBLE GENES ACTIVATOR"/>
    <property type="match status" value="1"/>
</dbReference>
<dbReference type="GO" id="GO:0003700">
    <property type="term" value="F:DNA-binding transcription factor activity"/>
    <property type="evidence" value="ECO:0007669"/>
    <property type="project" value="InterPro"/>
</dbReference>
<comment type="similarity">
    <text evidence="1">Belongs to the LysR transcriptional regulatory family.</text>
</comment>
<keyword evidence="5" id="KW-0804">Transcription</keyword>
<dbReference type="InterPro" id="IPR005119">
    <property type="entry name" value="LysR_subst-bd"/>
</dbReference>
<dbReference type="Pfam" id="PF03466">
    <property type="entry name" value="LysR_substrate"/>
    <property type="match status" value="1"/>
</dbReference>
<feature type="domain" description="HTH lysR-type" evidence="6">
    <location>
        <begin position="4"/>
        <end position="61"/>
    </location>
</feature>
<evidence type="ECO:0000313" key="7">
    <source>
        <dbReference type="EMBL" id="VAW16079.1"/>
    </source>
</evidence>
<dbReference type="PROSITE" id="PS50931">
    <property type="entry name" value="HTH_LYSR"/>
    <property type="match status" value="1"/>
</dbReference>
<dbReference type="GO" id="GO:0003677">
    <property type="term" value="F:DNA binding"/>
    <property type="evidence" value="ECO:0007669"/>
    <property type="project" value="UniProtKB-KW"/>
</dbReference>
<dbReference type="InterPro" id="IPR036390">
    <property type="entry name" value="WH_DNA-bd_sf"/>
</dbReference>
<dbReference type="InterPro" id="IPR036388">
    <property type="entry name" value="WH-like_DNA-bd_sf"/>
</dbReference>
<evidence type="ECO:0000256" key="1">
    <source>
        <dbReference type="ARBA" id="ARBA00009437"/>
    </source>
</evidence>
<evidence type="ECO:0000256" key="2">
    <source>
        <dbReference type="ARBA" id="ARBA00023015"/>
    </source>
</evidence>
<reference evidence="7" key="1">
    <citation type="submission" date="2018-06" db="EMBL/GenBank/DDBJ databases">
        <authorList>
            <person name="Zhirakovskaya E."/>
        </authorList>
    </citation>
    <scope>NUCLEOTIDE SEQUENCE</scope>
</reference>
<protein>
    <submittedName>
        <fullName evidence="7">Hydrogen peroxide-inducible genes activator =&gt; OxyR</fullName>
    </submittedName>
</protein>
<dbReference type="PRINTS" id="PR00039">
    <property type="entry name" value="HTHLYSR"/>
</dbReference>
<keyword evidence="3" id="KW-0238">DNA-binding</keyword>
<proteinExistence type="inferred from homology"/>
<accession>A0A3B0TV29</accession>
<evidence type="ECO:0000256" key="5">
    <source>
        <dbReference type="ARBA" id="ARBA00023163"/>
    </source>
</evidence>
<keyword evidence="2" id="KW-0805">Transcription regulation</keyword>
<sequence>MISITLKQMRYVIAVEKAAHFGHAAQLCHVTQPALSQQISQLETLCGAIIFERSQKPVRATPFGREFISRAKQIIANSKSLEEFAFSHSGLPFSPIRFGIIPTIAPYLLPEIFPPLLKKFPKPGFEIMEGQTEKLQDMLNIGDLDIALIATEPPKNGIALSAIKLFDDPFVLAASHEAKIKQPVRLSKLPKEQLLLLDEGHCFRDQMIEFCDLEKEQKTNSFSATSLSTIMAFVANSQGLTLLPKLSINREANDPRIKLFQLAPPIASRTVSLVFRSNTPFKSLFENIANEIKCSDLVSNQL</sequence>
<dbReference type="FunFam" id="1.10.10.10:FF:000001">
    <property type="entry name" value="LysR family transcriptional regulator"/>
    <property type="match status" value="1"/>
</dbReference>
<dbReference type="Gene3D" id="3.40.190.10">
    <property type="entry name" value="Periplasmic binding protein-like II"/>
    <property type="match status" value="2"/>
</dbReference>
<evidence type="ECO:0000259" key="6">
    <source>
        <dbReference type="PROSITE" id="PS50931"/>
    </source>
</evidence>
<dbReference type="InterPro" id="IPR000847">
    <property type="entry name" value="LysR_HTH_N"/>
</dbReference>
<dbReference type="PANTHER" id="PTHR30346">
    <property type="entry name" value="TRANSCRIPTIONAL DUAL REGULATOR HCAR-RELATED"/>
    <property type="match status" value="1"/>
</dbReference>
<evidence type="ECO:0000256" key="3">
    <source>
        <dbReference type="ARBA" id="ARBA00023125"/>
    </source>
</evidence>
<name>A0A3B0TV29_9ZZZZ</name>
<dbReference type="SUPFAM" id="SSF46785">
    <property type="entry name" value="Winged helix' DNA-binding domain"/>
    <property type="match status" value="1"/>
</dbReference>
<dbReference type="GO" id="GO:0032993">
    <property type="term" value="C:protein-DNA complex"/>
    <property type="evidence" value="ECO:0007669"/>
    <property type="project" value="TreeGrafter"/>
</dbReference>
<keyword evidence="4" id="KW-0010">Activator</keyword>
<gene>
    <name evidence="7" type="ORF">MNBD_ALPHA11-1616</name>
</gene>